<feature type="transmembrane region" description="Helical" evidence="6">
    <location>
        <begin position="65"/>
        <end position="85"/>
    </location>
</feature>
<feature type="transmembrane region" description="Helical" evidence="6">
    <location>
        <begin position="139"/>
        <end position="164"/>
    </location>
</feature>
<comment type="caution">
    <text evidence="8">The sequence shown here is derived from an EMBL/GenBank/DDBJ whole genome shotgun (WGS) entry which is preliminary data.</text>
</comment>
<comment type="subcellular location">
    <subcellularLocation>
        <location evidence="1">Membrane</location>
        <topology evidence="1">Multi-pass membrane protein</topology>
    </subcellularLocation>
</comment>
<feature type="domain" description="Rhodopsin" evidence="7">
    <location>
        <begin position="59"/>
        <end position="228"/>
    </location>
</feature>
<dbReference type="PANTHER" id="PTHR33048">
    <property type="entry name" value="PTH11-LIKE INTEGRAL MEMBRANE PROTEIN (AFU_ORTHOLOGUE AFUA_5G11245)"/>
    <property type="match status" value="1"/>
</dbReference>
<dbReference type="EMBL" id="JAIWOZ010000006">
    <property type="protein sequence ID" value="KAH6604027.1"/>
    <property type="molecule type" value="Genomic_DNA"/>
</dbReference>
<dbReference type="InterPro" id="IPR052337">
    <property type="entry name" value="SAT4-like"/>
</dbReference>
<reference evidence="8" key="1">
    <citation type="submission" date="2021-08" db="EMBL/GenBank/DDBJ databases">
        <title>Chromosome-Level Trichoderma cornu-damae using Hi-C Data.</title>
        <authorList>
            <person name="Kim C.S."/>
        </authorList>
    </citation>
    <scope>NUCLEOTIDE SEQUENCE</scope>
    <source>
        <strain evidence="8">KA19-0412C</strain>
    </source>
</reference>
<name>A0A9P8TTG2_9HYPO</name>
<gene>
    <name evidence="8" type="ORF">Trco_007473</name>
</gene>
<keyword evidence="2 6" id="KW-0812">Transmembrane</keyword>
<dbReference type="GO" id="GO:0016020">
    <property type="term" value="C:membrane"/>
    <property type="evidence" value="ECO:0007669"/>
    <property type="project" value="UniProtKB-SubCell"/>
</dbReference>
<evidence type="ECO:0000256" key="3">
    <source>
        <dbReference type="ARBA" id="ARBA00022989"/>
    </source>
</evidence>
<feature type="transmembrane region" description="Helical" evidence="6">
    <location>
        <begin position="97"/>
        <end position="119"/>
    </location>
</feature>
<dbReference type="Proteomes" id="UP000827724">
    <property type="component" value="Unassembled WGS sequence"/>
</dbReference>
<evidence type="ECO:0000256" key="6">
    <source>
        <dbReference type="SAM" id="Phobius"/>
    </source>
</evidence>
<keyword evidence="3 6" id="KW-1133">Transmembrane helix</keyword>
<evidence type="ECO:0000256" key="1">
    <source>
        <dbReference type="ARBA" id="ARBA00004141"/>
    </source>
</evidence>
<evidence type="ECO:0000313" key="8">
    <source>
        <dbReference type="EMBL" id="KAH6604027.1"/>
    </source>
</evidence>
<organism evidence="8 9">
    <name type="scientific">Trichoderma cornu-damae</name>
    <dbReference type="NCBI Taxonomy" id="654480"/>
    <lineage>
        <taxon>Eukaryota</taxon>
        <taxon>Fungi</taxon>
        <taxon>Dikarya</taxon>
        <taxon>Ascomycota</taxon>
        <taxon>Pezizomycotina</taxon>
        <taxon>Sordariomycetes</taxon>
        <taxon>Hypocreomycetidae</taxon>
        <taxon>Hypocreales</taxon>
        <taxon>Hypocreaceae</taxon>
        <taxon>Trichoderma</taxon>
    </lineage>
</organism>
<evidence type="ECO:0000313" key="9">
    <source>
        <dbReference type="Proteomes" id="UP000827724"/>
    </source>
</evidence>
<evidence type="ECO:0000259" key="7">
    <source>
        <dbReference type="Pfam" id="PF20684"/>
    </source>
</evidence>
<dbReference type="OrthoDB" id="5342292at2759"/>
<feature type="transmembrane region" description="Helical" evidence="6">
    <location>
        <begin position="176"/>
        <end position="199"/>
    </location>
</feature>
<comment type="similarity">
    <text evidence="5">Belongs to the SAT4 family.</text>
</comment>
<dbReference type="PANTHER" id="PTHR33048:SF8">
    <property type="entry name" value="INTEGRAL MEMBRANE PROTEIN-RELATED"/>
    <property type="match status" value="1"/>
</dbReference>
<keyword evidence="9" id="KW-1185">Reference proteome</keyword>
<feature type="transmembrane region" description="Helical" evidence="6">
    <location>
        <begin position="21"/>
        <end position="45"/>
    </location>
</feature>
<evidence type="ECO:0000256" key="5">
    <source>
        <dbReference type="ARBA" id="ARBA00038359"/>
    </source>
</evidence>
<dbReference type="Pfam" id="PF20684">
    <property type="entry name" value="Fung_rhodopsin"/>
    <property type="match status" value="1"/>
</dbReference>
<dbReference type="InterPro" id="IPR049326">
    <property type="entry name" value="Rhodopsin_dom_fungi"/>
</dbReference>
<sequence length="332" mass="36445">MATDSTLSQEFLAQSKVRMATAMYAIPIGLEAFSTGWRLLLAARAHTRWFTFDDYLMLFTTGDYIFSHLYDIAVAFAKLCVLALYHRVFAARTFRVLVVGTACFVFTHVVAMEVVLGVGCRPTQAWWDETQGKCIDKEAFAYFANVSNMMTDLWIVLMPIPAILGLRGADKERRAILSFAFGLGLATCAVSTARLPFVFGVASEDFTWDDASLGILSAWEPCGAILSVNSFQIYRHLAMAREALLTAAGSDRRGGYAGRLQHHDWARLDNGDGLSGEATGTVTEVSAQKRPIVMSVELDELKAGGIIVQRAFTQSSAHDLLATAAEGTRWKD</sequence>
<evidence type="ECO:0000256" key="4">
    <source>
        <dbReference type="ARBA" id="ARBA00023136"/>
    </source>
</evidence>
<dbReference type="AlphaFoldDB" id="A0A9P8TTG2"/>
<proteinExistence type="inferred from homology"/>
<keyword evidence="4 6" id="KW-0472">Membrane</keyword>
<accession>A0A9P8TTG2</accession>
<protein>
    <submittedName>
        <fullName evidence="8">Wd repeat containing 82</fullName>
    </submittedName>
</protein>
<evidence type="ECO:0000256" key="2">
    <source>
        <dbReference type="ARBA" id="ARBA00022692"/>
    </source>
</evidence>
<feature type="transmembrane region" description="Helical" evidence="6">
    <location>
        <begin position="211"/>
        <end position="231"/>
    </location>
</feature>